<evidence type="ECO:0000256" key="1">
    <source>
        <dbReference type="SAM" id="MobiDB-lite"/>
    </source>
</evidence>
<feature type="transmembrane region" description="Helical" evidence="2">
    <location>
        <begin position="101"/>
        <end position="122"/>
    </location>
</feature>
<name>A0A401UZC5_9CELL</name>
<keyword evidence="4" id="KW-1185">Reference proteome</keyword>
<comment type="caution">
    <text evidence="3">The sequence shown here is derived from an EMBL/GenBank/DDBJ whole genome shotgun (WGS) entry which is preliminary data.</text>
</comment>
<organism evidence="3 4">
    <name type="scientific">Cellulomonas algicola</name>
    <dbReference type="NCBI Taxonomy" id="2071633"/>
    <lineage>
        <taxon>Bacteria</taxon>
        <taxon>Bacillati</taxon>
        <taxon>Actinomycetota</taxon>
        <taxon>Actinomycetes</taxon>
        <taxon>Micrococcales</taxon>
        <taxon>Cellulomonadaceae</taxon>
        <taxon>Cellulomonas</taxon>
    </lineage>
</organism>
<evidence type="ECO:0000313" key="4">
    <source>
        <dbReference type="Proteomes" id="UP000288246"/>
    </source>
</evidence>
<sequence length="199" mass="22234">MFGRSKEPVNEIPGLVESAPTPDLPGGKGRPTPKRKEAQAANKRPLVPQDRKAASKAARAAQREQRDREYKAMQTGDERFMPAKDRGPVRRYVRDWVDARWSLGELFLPVAAVALVAQFALAQTAPVFAFYVIVALYVYVLAAIVDGWLLWRGLKKRLIAKFGEKAVVRGTAMYGVLRAFQIRPSRMPKPQVKHGQKPA</sequence>
<dbReference type="InterPro" id="IPR021403">
    <property type="entry name" value="DUF3043"/>
</dbReference>
<keyword evidence="2" id="KW-1133">Transmembrane helix</keyword>
<feature type="region of interest" description="Disordered" evidence="1">
    <location>
        <begin position="1"/>
        <end position="74"/>
    </location>
</feature>
<dbReference type="OrthoDB" id="5194448at2"/>
<evidence type="ECO:0000313" key="3">
    <source>
        <dbReference type="EMBL" id="GCD19965.1"/>
    </source>
</evidence>
<protein>
    <recommendedName>
        <fullName evidence="5">DUF3043 domain-containing protein</fullName>
    </recommendedName>
</protein>
<reference evidence="3 4" key="1">
    <citation type="submission" date="2018-11" db="EMBL/GenBank/DDBJ databases">
        <title>Draft genome sequence of Cellulomonas takizawaensis strain TKZ-21.</title>
        <authorList>
            <person name="Yamamura H."/>
            <person name="Hayashi T."/>
            <person name="Hamada M."/>
            <person name="Serisawa Y."/>
            <person name="Matsuyama K."/>
            <person name="Nakagawa Y."/>
            <person name="Otoguro M."/>
            <person name="Yanagida F."/>
            <person name="Hayakawa M."/>
        </authorList>
    </citation>
    <scope>NUCLEOTIDE SEQUENCE [LARGE SCALE GENOMIC DNA]</scope>
    <source>
        <strain evidence="3 4">TKZ-21</strain>
    </source>
</reference>
<dbReference type="Pfam" id="PF11241">
    <property type="entry name" value="DUF3043"/>
    <property type="match status" value="1"/>
</dbReference>
<keyword evidence="2" id="KW-0472">Membrane</keyword>
<evidence type="ECO:0008006" key="5">
    <source>
        <dbReference type="Google" id="ProtNLM"/>
    </source>
</evidence>
<dbReference type="EMBL" id="BHYL01000107">
    <property type="protein sequence ID" value="GCD19965.1"/>
    <property type="molecule type" value="Genomic_DNA"/>
</dbReference>
<keyword evidence="2" id="KW-0812">Transmembrane</keyword>
<accession>A0A401UZC5</accession>
<feature type="transmembrane region" description="Helical" evidence="2">
    <location>
        <begin position="128"/>
        <end position="151"/>
    </location>
</feature>
<proteinExistence type="predicted"/>
<dbReference type="RefSeq" id="WP_124342481.1">
    <property type="nucleotide sequence ID" value="NZ_BHYL01000107.1"/>
</dbReference>
<evidence type="ECO:0000256" key="2">
    <source>
        <dbReference type="SAM" id="Phobius"/>
    </source>
</evidence>
<gene>
    <name evidence="3" type="ORF">CTKZ_15270</name>
</gene>
<feature type="compositionally biased region" description="Basic and acidic residues" evidence="1">
    <location>
        <begin position="61"/>
        <end position="74"/>
    </location>
</feature>
<dbReference type="AlphaFoldDB" id="A0A401UZC5"/>
<dbReference type="Proteomes" id="UP000288246">
    <property type="component" value="Unassembled WGS sequence"/>
</dbReference>